<evidence type="ECO:0000256" key="1">
    <source>
        <dbReference type="SAM" id="MobiDB-lite"/>
    </source>
</evidence>
<comment type="caution">
    <text evidence="2">The sequence shown here is derived from an EMBL/GenBank/DDBJ whole genome shotgun (WGS) entry which is preliminary data.</text>
</comment>
<evidence type="ECO:0000313" key="3">
    <source>
        <dbReference type="Proteomes" id="UP000004310"/>
    </source>
</evidence>
<organism evidence="2 3">
    <name type="scientific">Fulvimarina pelagi HTCC2506</name>
    <dbReference type="NCBI Taxonomy" id="314231"/>
    <lineage>
        <taxon>Bacteria</taxon>
        <taxon>Pseudomonadati</taxon>
        <taxon>Pseudomonadota</taxon>
        <taxon>Alphaproteobacteria</taxon>
        <taxon>Hyphomicrobiales</taxon>
        <taxon>Aurantimonadaceae</taxon>
        <taxon>Fulvimarina</taxon>
    </lineage>
</organism>
<name>Q0G251_9HYPH</name>
<sequence>MDLTSEEIAHFIGLFALTDDSMRERISYDPFHLNGRRAEPDAELPLEGVEIADSFELTPFRPNIVYNPPSFQIVPAAAGPIPIPMSPDVPMPDVWLTQNTSVFPFYGTPYFEFDFPLFQQLRIVLEFTVKPAFLEIEPPGQIAVVIHQYNSISDIDIIEFKDGMFDGMDFGRGSERIDELLTTAGRLDPNDLELLPPGSEAAIADMVAEIVELAAGIDAEPSGADADYAFVIRGESAVGAFVDGKLVDLPPVLSEFQPRRHDAEPEEGSLEQSHFDPETGEHQQQAGFEVVAGGNRLINETGILDAMLTSPLMYVLGNYTSIDLIVQTNIVSDHDAIEAGFTNHSPVSEAYNVAVRLIEANDPFEGIDQSSLSLPANFRITTLGGNYVNIDWIKQTNYVIDDDWIGVTRSGTSTFITTGENLAVNASYLTEIGMSFDLIVVLGDVWKANVIFQSNIFADDDTVWRDSPLGNSSYDLESGNNLAWNEASITHVGGTSFAPLSPEAKNFAEAVKGGPTYITYEMLQNENFAGFGTLDVLVIEGDYLDLTYVEQRNILSDSDNLLIDEGDGPLGPNEISLAQNEAINIASIIKYGVDQHVEVGGTVYSEAAIYQAGFLDVDDPDDAPVLDDLASEAVVFLADEMLKNDDTCANDELERQVQDQDADDLMQTMLA</sequence>
<evidence type="ECO:0000313" key="2">
    <source>
        <dbReference type="EMBL" id="EAU41347.1"/>
    </source>
</evidence>
<dbReference type="eggNOG" id="ENOG502ZA9C">
    <property type="taxonomic scope" value="Bacteria"/>
</dbReference>
<dbReference type="Proteomes" id="UP000004310">
    <property type="component" value="Unassembled WGS sequence"/>
</dbReference>
<dbReference type="HOGENOM" id="CLU_417212_0_0_5"/>
<feature type="region of interest" description="Disordered" evidence="1">
    <location>
        <begin position="260"/>
        <end position="281"/>
    </location>
</feature>
<protein>
    <submittedName>
        <fullName evidence="2">Uncharacterized protein</fullName>
    </submittedName>
</protein>
<gene>
    <name evidence="2" type="ORF">FP2506_01230</name>
</gene>
<keyword evidence="3" id="KW-1185">Reference proteome</keyword>
<proteinExistence type="predicted"/>
<dbReference type="STRING" id="217511.GCA_001463845_02182"/>
<dbReference type="EMBL" id="AATP01000003">
    <property type="protein sequence ID" value="EAU41347.1"/>
    <property type="molecule type" value="Genomic_DNA"/>
</dbReference>
<reference evidence="2 3" key="1">
    <citation type="journal article" date="2010" name="J. Bacteriol.">
        <title>Genome sequence of Fulvimarina pelagi HTCC2506T, a Mn(II)-oxidizing alphaproteobacterium possessing an aerobic anoxygenic photosynthetic gene cluster and Xanthorhodopsin.</title>
        <authorList>
            <person name="Kang I."/>
            <person name="Oh H.M."/>
            <person name="Lim S.I."/>
            <person name="Ferriera S."/>
            <person name="Giovannoni S.J."/>
            <person name="Cho J.C."/>
        </authorList>
    </citation>
    <scope>NUCLEOTIDE SEQUENCE [LARGE SCALE GENOMIC DNA]</scope>
    <source>
        <strain evidence="2 3">HTCC2506</strain>
    </source>
</reference>
<accession>Q0G251</accession>
<dbReference type="AlphaFoldDB" id="Q0G251"/>